<dbReference type="Gene3D" id="3.40.30.10">
    <property type="entry name" value="Glutaredoxin"/>
    <property type="match status" value="1"/>
</dbReference>
<evidence type="ECO:0000259" key="5">
    <source>
        <dbReference type="PROSITE" id="PS51352"/>
    </source>
</evidence>
<evidence type="ECO:0000256" key="1">
    <source>
        <dbReference type="ARBA" id="ARBA00004196"/>
    </source>
</evidence>
<dbReference type="PROSITE" id="PS00194">
    <property type="entry name" value="THIOREDOXIN_1"/>
    <property type="match status" value="1"/>
</dbReference>
<dbReference type="KEGG" id="fln:FLA_3400"/>
<keyword evidence="6" id="KW-0413">Isomerase</keyword>
<dbReference type="AlphaFoldDB" id="A0A173MIU2"/>
<keyword evidence="4" id="KW-0732">Signal</keyword>
<comment type="subcellular location">
    <subcellularLocation>
        <location evidence="1">Cell envelope</location>
    </subcellularLocation>
</comment>
<feature type="signal peptide" evidence="4">
    <location>
        <begin position="1"/>
        <end position="19"/>
    </location>
</feature>
<evidence type="ECO:0000256" key="2">
    <source>
        <dbReference type="ARBA" id="ARBA00022748"/>
    </source>
</evidence>
<evidence type="ECO:0000313" key="7">
    <source>
        <dbReference type="Proteomes" id="UP000186917"/>
    </source>
</evidence>
<dbReference type="CDD" id="cd02966">
    <property type="entry name" value="TlpA_like_family"/>
    <property type="match status" value="1"/>
</dbReference>
<dbReference type="InterPro" id="IPR017937">
    <property type="entry name" value="Thioredoxin_CS"/>
</dbReference>
<dbReference type="Proteomes" id="UP000186917">
    <property type="component" value="Unassembled WGS sequence"/>
</dbReference>
<dbReference type="GO" id="GO:0016491">
    <property type="term" value="F:oxidoreductase activity"/>
    <property type="evidence" value="ECO:0007669"/>
    <property type="project" value="InterPro"/>
</dbReference>
<dbReference type="EMBL" id="FTOR01000002">
    <property type="protein sequence ID" value="SIS90448.1"/>
    <property type="molecule type" value="Genomic_DNA"/>
</dbReference>
<feature type="domain" description="Thioredoxin" evidence="5">
    <location>
        <begin position="26"/>
        <end position="176"/>
    </location>
</feature>
<keyword evidence="7" id="KW-1185">Reference proteome</keyword>
<feature type="chain" id="PRO_5011534035" evidence="4">
    <location>
        <begin position="20"/>
        <end position="364"/>
    </location>
</feature>
<dbReference type="InterPro" id="IPR050553">
    <property type="entry name" value="Thioredoxin_ResA/DsbE_sf"/>
</dbReference>
<dbReference type="PANTHER" id="PTHR42852:SF18">
    <property type="entry name" value="CHROMOSOME UNDETERMINED SCAFFOLD_47, WHOLE GENOME SHOTGUN SEQUENCE"/>
    <property type="match status" value="1"/>
</dbReference>
<dbReference type="RefSeq" id="WP_076377451.1">
    <property type="nucleotide sequence ID" value="NZ_AP017422.1"/>
</dbReference>
<dbReference type="STRING" id="477680.SAMN05421788_1023"/>
<dbReference type="SUPFAM" id="SSF52833">
    <property type="entry name" value="Thioredoxin-like"/>
    <property type="match status" value="1"/>
</dbReference>
<organism evidence="6 7">
    <name type="scientific">Filimonas lacunae</name>
    <dbReference type="NCBI Taxonomy" id="477680"/>
    <lineage>
        <taxon>Bacteria</taxon>
        <taxon>Pseudomonadati</taxon>
        <taxon>Bacteroidota</taxon>
        <taxon>Chitinophagia</taxon>
        <taxon>Chitinophagales</taxon>
        <taxon>Chitinophagaceae</taxon>
        <taxon>Filimonas</taxon>
    </lineage>
</organism>
<gene>
    <name evidence="6" type="ORF">SAMN05421788_1023</name>
</gene>
<dbReference type="Pfam" id="PF08534">
    <property type="entry name" value="Redoxin"/>
    <property type="match status" value="1"/>
</dbReference>
<dbReference type="GO" id="GO:0030313">
    <property type="term" value="C:cell envelope"/>
    <property type="evidence" value="ECO:0007669"/>
    <property type="project" value="UniProtKB-SubCell"/>
</dbReference>
<keyword evidence="3" id="KW-0676">Redox-active center</keyword>
<dbReference type="PANTHER" id="PTHR42852">
    <property type="entry name" value="THIOL:DISULFIDE INTERCHANGE PROTEIN DSBE"/>
    <property type="match status" value="1"/>
</dbReference>
<name>A0A173MIU2_9BACT</name>
<accession>A0A173MIU2</accession>
<dbReference type="GO" id="GO:0017004">
    <property type="term" value="P:cytochrome complex assembly"/>
    <property type="evidence" value="ECO:0007669"/>
    <property type="project" value="UniProtKB-KW"/>
</dbReference>
<keyword evidence="2" id="KW-0201">Cytochrome c-type biogenesis</keyword>
<proteinExistence type="predicted"/>
<dbReference type="InterPro" id="IPR013740">
    <property type="entry name" value="Redoxin"/>
</dbReference>
<evidence type="ECO:0000256" key="4">
    <source>
        <dbReference type="SAM" id="SignalP"/>
    </source>
</evidence>
<dbReference type="OrthoDB" id="9802923at2"/>
<dbReference type="GO" id="GO:0016853">
    <property type="term" value="F:isomerase activity"/>
    <property type="evidence" value="ECO:0007669"/>
    <property type="project" value="UniProtKB-KW"/>
</dbReference>
<evidence type="ECO:0000313" key="6">
    <source>
        <dbReference type="EMBL" id="SIS90448.1"/>
    </source>
</evidence>
<dbReference type="InterPro" id="IPR013766">
    <property type="entry name" value="Thioredoxin_domain"/>
</dbReference>
<protein>
    <submittedName>
        <fullName evidence="6">Thiol-disulfide isomerase or thioredoxin</fullName>
    </submittedName>
</protein>
<evidence type="ECO:0000256" key="3">
    <source>
        <dbReference type="ARBA" id="ARBA00023284"/>
    </source>
</evidence>
<dbReference type="InterPro" id="IPR036249">
    <property type="entry name" value="Thioredoxin-like_sf"/>
</dbReference>
<sequence>MIKKNLFLLCLLAVSHLFAQSGKPLLQIGDPAPPLQIATWLKGTPLKETFTAGEVTVVEFWATWCGPCLANIPHLSEVAHTYAGKKVNVIGVNVRERSDVGADSLQRFMKGQKGQEMHYTVGADDTTAYMANHWLAAVGQRGIPFAMVVNQAGQIAWIGHPASIDAPLAKIAAGNWDVNKARMDREESLRLDKVDMSVIDRLNPLMVSRNYKEAMVVLDSILKQEPGLKYRHSTGHFLFFSLLNTDVNQAVVFARELWENSDFPDWKTVSDGVMWANFKKISLNAAAYALGAEALDAQIVHYPWSMDIPATYDEIAGLYAQANQHDKAIDAEKKAIAAAEQTPKVKSETIKKYRKALEQYRAAK</sequence>
<dbReference type="PROSITE" id="PS51352">
    <property type="entry name" value="THIOREDOXIN_2"/>
    <property type="match status" value="1"/>
</dbReference>
<reference evidence="7" key="1">
    <citation type="submission" date="2017-01" db="EMBL/GenBank/DDBJ databases">
        <authorList>
            <person name="Varghese N."/>
            <person name="Submissions S."/>
        </authorList>
    </citation>
    <scope>NUCLEOTIDE SEQUENCE [LARGE SCALE GENOMIC DNA]</scope>
    <source>
        <strain evidence="7">DSM 21054</strain>
    </source>
</reference>